<evidence type="ECO:0000256" key="1">
    <source>
        <dbReference type="SAM" id="Phobius"/>
    </source>
</evidence>
<evidence type="ECO:0008006" key="4">
    <source>
        <dbReference type="Google" id="ProtNLM"/>
    </source>
</evidence>
<sequence length="173" mass="19433">MKEAGPPESQRGRIERMGVLSLVGRVLFASIFLLSAYHEDSEFGSDGGPAAKYLEPKFNVFIKQVSTSTGMAVPHVEIKSVILATMYIRVFGGLMFILYSSVGAFLLLVYLVFITPVVYDFYHYKMESPQFVQLFTQFSQNLALCGALVFFLGMKSSIPRRYSKRRIAKSKTT</sequence>
<reference evidence="2" key="1">
    <citation type="submission" date="2023-07" db="EMBL/GenBank/DDBJ databases">
        <title>A chromosome-level genome assembly of Lolium multiflorum.</title>
        <authorList>
            <person name="Chen Y."/>
            <person name="Copetti D."/>
            <person name="Kolliker R."/>
            <person name="Studer B."/>
        </authorList>
    </citation>
    <scope>NUCLEOTIDE SEQUENCE</scope>
    <source>
        <strain evidence="2">02402/16</strain>
        <tissue evidence="2">Leaf</tissue>
    </source>
</reference>
<dbReference type="Pfam" id="PF05514">
    <property type="entry name" value="HR_lesion"/>
    <property type="match status" value="1"/>
</dbReference>
<comment type="caution">
    <text evidence="2">The sequence shown here is derived from an EMBL/GenBank/DDBJ whole genome shotgun (WGS) entry which is preliminary data.</text>
</comment>
<dbReference type="InterPro" id="IPR008637">
    <property type="entry name" value="HR_lesion"/>
</dbReference>
<proteinExistence type="predicted"/>
<keyword evidence="3" id="KW-1185">Reference proteome</keyword>
<evidence type="ECO:0000313" key="3">
    <source>
        <dbReference type="Proteomes" id="UP001231189"/>
    </source>
</evidence>
<keyword evidence="1" id="KW-1133">Transmembrane helix</keyword>
<dbReference type="PANTHER" id="PTHR31474">
    <property type="entry name" value="HR-LIKE LESION-INDUCER"/>
    <property type="match status" value="1"/>
</dbReference>
<feature type="transmembrane region" description="Helical" evidence="1">
    <location>
        <begin position="134"/>
        <end position="154"/>
    </location>
</feature>
<keyword evidence="1" id="KW-0472">Membrane</keyword>
<accession>A0AAD8WNJ0</accession>
<gene>
    <name evidence="2" type="ORF">QYE76_057166</name>
</gene>
<dbReference type="Proteomes" id="UP001231189">
    <property type="component" value="Unassembled WGS sequence"/>
</dbReference>
<dbReference type="PANTHER" id="PTHR31474:SF5">
    <property type="entry name" value="OS04G0181100 PROTEIN"/>
    <property type="match status" value="1"/>
</dbReference>
<feature type="transmembrane region" description="Helical" evidence="1">
    <location>
        <begin position="90"/>
        <end position="114"/>
    </location>
</feature>
<keyword evidence="1" id="KW-0812">Transmembrane</keyword>
<name>A0AAD8WNJ0_LOLMU</name>
<evidence type="ECO:0000313" key="2">
    <source>
        <dbReference type="EMBL" id="KAK1669007.1"/>
    </source>
</evidence>
<dbReference type="AlphaFoldDB" id="A0AAD8WNJ0"/>
<organism evidence="2 3">
    <name type="scientific">Lolium multiflorum</name>
    <name type="common">Italian ryegrass</name>
    <name type="synonym">Lolium perenne subsp. multiflorum</name>
    <dbReference type="NCBI Taxonomy" id="4521"/>
    <lineage>
        <taxon>Eukaryota</taxon>
        <taxon>Viridiplantae</taxon>
        <taxon>Streptophyta</taxon>
        <taxon>Embryophyta</taxon>
        <taxon>Tracheophyta</taxon>
        <taxon>Spermatophyta</taxon>
        <taxon>Magnoliopsida</taxon>
        <taxon>Liliopsida</taxon>
        <taxon>Poales</taxon>
        <taxon>Poaceae</taxon>
        <taxon>BOP clade</taxon>
        <taxon>Pooideae</taxon>
        <taxon>Poodae</taxon>
        <taxon>Poeae</taxon>
        <taxon>Poeae Chloroplast Group 2 (Poeae type)</taxon>
        <taxon>Loliodinae</taxon>
        <taxon>Loliinae</taxon>
        <taxon>Lolium</taxon>
    </lineage>
</organism>
<dbReference type="EMBL" id="JAUUTY010000003">
    <property type="protein sequence ID" value="KAK1669007.1"/>
    <property type="molecule type" value="Genomic_DNA"/>
</dbReference>
<protein>
    <recommendedName>
        <fullName evidence="4">Nicotiana lesion-inducing like</fullName>
    </recommendedName>
</protein>